<proteinExistence type="predicted"/>
<dbReference type="EMBL" id="JAPHNI010000606">
    <property type="protein sequence ID" value="KAJ8109505.1"/>
    <property type="molecule type" value="Genomic_DNA"/>
</dbReference>
<sequence length="301" mass="32769">MDYSFYGASQQPYQYLGVPISSYANGGIDPEAMRSVEPLDAGLFPNNYDVFSFHGLPTPQHVGSPENVLHAHPLPTTGSVDSGLGGDMDEGGAGRARSSSEEKEVNLTPAQSRRKAQNRAAQRAFRERKERHVRDLEAKLNALENNTHSLQSDNERLKLALQRARTENEILRATSGHSPTSSRRVSASYPSPGALLPDDEDEMDGEGYNVQSLSNGSVVNAADKDHAASRQAFKGREVPAAQAWDVIQSHPLVKQGVVDVTDVIERLRGAAKCDGHGPVFEESQIWQAVEESRRSGGDELI</sequence>
<evidence type="ECO:0000313" key="1">
    <source>
        <dbReference type="EMBL" id="KAJ8109505.1"/>
    </source>
</evidence>
<comment type="caution">
    <text evidence="1">The sequence shown here is derived from an EMBL/GenBank/DDBJ whole genome shotgun (WGS) entry which is preliminary data.</text>
</comment>
<evidence type="ECO:0000313" key="2">
    <source>
        <dbReference type="Proteomes" id="UP001153331"/>
    </source>
</evidence>
<keyword evidence="2" id="KW-1185">Reference proteome</keyword>
<accession>A0ACC2I2Y2</accession>
<reference evidence="1" key="1">
    <citation type="submission" date="2022-11" db="EMBL/GenBank/DDBJ databases">
        <title>Genome Sequence of Boeremia exigua.</title>
        <authorList>
            <person name="Buettner E."/>
        </authorList>
    </citation>
    <scope>NUCLEOTIDE SEQUENCE</scope>
    <source>
        <strain evidence="1">CU02</strain>
    </source>
</reference>
<protein>
    <submittedName>
        <fullName evidence="1">Uncharacterized protein</fullName>
    </submittedName>
</protein>
<name>A0ACC2I2Y2_9PLEO</name>
<organism evidence="1 2">
    <name type="scientific">Boeremia exigua</name>
    <dbReference type="NCBI Taxonomy" id="749465"/>
    <lineage>
        <taxon>Eukaryota</taxon>
        <taxon>Fungi</taxon>
        <taxon>Dikarya</taxon>
        <taxon>Ascomycota</taxon>
        <taxon>Pezizomycotina</taxon>
        <taxon>Dothideomycetes</taxon>
        <taxon>Pleosporomycetidae</taxon>
        <taxon>Pleosporales</taxon>
        <taxon>Pleosporineae</taxon>
        <taxon>Didymellaceae</taxon>
        <taxon>Boeremia</taxon>
    </lineage>
</organism>
<gene>
    <name evidence="1" type="ORF">OPT61_g7410</name>
</gene>
<dbReference type="Proteomes" id="UP001153331">
    <property type="component" value="Unassembled WGS sequence"/>
</dbReference>